<dbReference type="AlphaFoldDB" id="A0A0A9BR28"/>
<organism evidence="1">
    <name type="scientific">Arundo donax</name>
    <name type="common">Giant reed</name>
    <name type="synonym">Donax arundinaceus</name>
    <dbReference type="NCBI Taxonomy" id="35708"/>
    <lineage>
        <taxon>Eukaryota</taxon>
        <taxon>Viridiplantae</taxon>
        <taxon>Streptophyta</taxon>
        <taxon>Embryophyta</taxon>
        <taxon>Tracheophyta</taxon>
        <taxon>Spermatophyta</taxon>
        <taxon>Magnoliopsida</taxon>
        <taxon>Liliopsida</taxon>
        <taxon>Poales</taxon>
        <taxon>Poaceae</taxon>
        <taxon>PACMAD clade</taxon>
        <taxon>Arundinoideae</taxon>
        <taxon>Arundineae</taxon>
        <taxon>Arundo</taxon>
    </lineage>
</organism>
<reference evidence="1" key="2">
    <citation type="journal article" date="2015" name="Data Brief">
        <title>Shoot transcriptome of the giant reed, Arundo donax.</title>
        <authorList>
            <person name="Barrero R.A."/>
            <person name="Guerrero F.D."/>
            <person name="Moolhuijzen P."/>
            <person name="Goolsby J.A."/>
            <person name="Tidwell J."/>
            <person name="Bellgard S.E."/>
            <person name="Bellgard M.I."/>
        </authorList>
    </citation>
    <scope>NUCLEOTIDE SEQUENCE</scope>
    <source>
        <tissue evidence="1">Shoot tissue taken approximately 20 cm above the soil surface</tissue>
    </source>
</reference>
<dbReference type="EMBL" id="GBRH01231446">
    <property type="protein sequence ID" value="JAD66449.1"/>
    <property type="molecule type" value="Transcribed_RNA"/>
</dbReference>
<evidence type="ECO:0000313" key="1">
    <source>
        <dbReference type="EMBL" id="JAD66449.1"/>
    </source>
</evidence>
<accession>A0A0A9BR28</accession>
<reference evidence="1" key="1">
    <citation type="submission" date="2014-09" db="EMBL/GenBank/DDBJ databases">
        <authorList>
            <person name="Magalhaes I.L.F."/>
            <person name="Oliveira U."/>
            <person name="Santos F.R."/>
            <person name="Vidigal T.H.D.A."/>
            <person name="Brescovit A.D."/>
            <person name="Santos A.J."/>
        </authorList>
    </citation>
    <scope>NUCLEOTIDE SEQUENCE</scope>
    <source>
        <tissue evidence="1">Shoot tissue taken approximately 20 cm above the soil surface</tissue>
    </source>
</reference>
<sequence length="31" mass="3774">MDFIRVKISLVNFMSFLMYVIHKILTQCIRL</sequence>
<proteinExistence type="predicted"/>
<name>A0A0A9BR28_ARUDO</name>
<protein>
    <submittedName>
        <fullName evidence="1">Uncharacterized protein</fullName>
    </submittedName>
</protein>